<dbReference type="PANTHER" id="PTHR46401">
    <property type="entry name" value="GLYCOSYLTRANSFERASE WBBK-RELATED"/>
    <property type="match status" value="1"/>
</dbReference>
<proteinExistence type="predicted"/>
<reference evidence="2" key="1">
    <citation type="submission" date="2019-07" db="EMBL/GenBank/DDBJ databases">
        <title>Overview of O-antigen diversity of Escherichia albertii, an emerging enteropathogen; genetic structure, serology, and development of O-genotyping method.</title>
        <authorList>
            <person name="Ooka T."/>
            <person name="Seto K."/>
            <person name="Ogura Y."/>
            <person name="Iguchi A."/>
            <person name="Imura N."/>
            <person name="Honda M."/>
            <person name="Etoh Y."/>
            <person name="Ikeda T."/>
            <person name="Sugitani W."/>
            <person name="Konno T."/>
            <person name="Kawano K."/>
            <person name="Kudo Y."/>
            <person name="Murakami K."/>
            <person name="Hayashi T."/>
            <person name="Nishi J."/>
        </authorList>
    </citation>
    <scope>NUCLEOTIDE SEQUENCE</scope>
    <source>
        <strain evidence="2">FCI-EC468</strain>
    </source>
</reference>
<dbReference type="GO" id="GO:0016757">
    <property type="term" value="F:glycosyltransferase activity"/>
    <property type="evidence" value="ECO:0007669"/>
    <property type="project" value="InterPro"/>
</dbReference>
<feature type="domain" description="Glycosyl transferase family 1" evidence="1">
    <location>
        <begin position="205"/>
        <end position="353"/>
    </location>
</feature>
<dbReference type="Pfam" id="PF00534">
    <property type="entry name" value="Glycos_transf_1"/>
    <property type="match status" value="1"/>
</dbReference>
<keyword evidence="2" id="KW-0808">Transferase</keyword>
<dbReference type="EMBL" id="LC494335">
    <property type="protein sequence ID" value="BBM62766.1"/>
    <property type="molecule type" value="Genomic_DNA"/>
</dbReference>
<dbReference type="PANTHER" id="PTHR46401:SF8">
    <property type="entry name" value="BLL6006 PROTEIN"/>
    <property type="match status" value="1"/>
</dbReference>
<sequence>MLRVGIPILFNEQHWMGGINYFRSLISAFSLVEQDDIELIIFCEKSGVFNTTKLNNVRQVIIPHLLSTKLSRRIINKIFGVNVELYKAIKNEGVDILSHAQVNKKIPCKTMWWKPDFQEKYYPEFFSEKDLFLRNQAVVNNAQRGCLLFSSNDAKNDFFKFYNGLATQNINVLQFVPEIITNSLLDDSDRITAIKEKYRIIGDYFFLPNQFWKHKNHELVIKALITGDIPIQVVATGAPNDYRGGEHIKLINRLLEQDSGKKFKLLGLVDRDDVNLLMKGAMAVINPSRFEGWSTTVEEAKYLGKRLILSDIPVHHEQNPPDSLYVQCDDVSGMISAMHSVIDEYDAEKEIIRKMKAVEQYKIKRKEFGVSYYNILKSI</sequence>
<dbReference type="AlphaFoldDB" id="A0A5A4U6K7"/>
<dbReference type="InterPro" id="IPR001296">
    <property type="entry name" value="Glyco_trans_1"/>
</dbReference>
<dbReference type="RefSeq" id="WP_161983861.1">
    <property type="nucleotide sequence ID" value="NZ_BEZX01000023.1"/>
</dbReference>
<evidence type="ECO:0000259" key="1">
    <source>
        <dbReference type="Pfam" id="PF00534"/>
    </source>
</evidence>
<dbReference type="SUPFAM" id="SSF53756">
    <property type="entry name" value="UDP-Glycosyltransferase/glycogen phosphorylase"/>
    <property type="match status" value="1"/>
</dbReference>
<dbReference type="Gene3D" id="3.40.50.2000">
    <property type="entry name" value="Glycogen Phosphorylase B"/>
    <property type="match status" value="1"/>
</dbReference>
<accession>A0A5A4U6K7</accession>
<name>A0A5A4U6K7_ESCAL</name>
<protein>
    <submittedName>
        <fullName evidence="2">Predicted glycosyltransferase family 1</fullName>
    </submittedName>
</protein>
<evidence type="ECO:0000313" key="2">
    <source>
        <dbReference type="EMBL" id="BBM62766.1"/>
    </source>
</evidence>
<organism evidence="2">
    <name type="scientific">Escherichia albertii</name>
    <dbReference type="NCBI Taxonomy" id="208962"/>
    <lineage>
        <taxon>Bacteria</taxon>
        <taxon>Pseudomonadati</taxon>
        <taxon>Pseudomonadota</taxon>
        <taxon>Gammaproteobacteria</taxon>
        <taxon>Enterobacterales</taxon>
        <taxon>Enterobacteriaceae</taxon>
        <taxon>Escherichia</taxon>
    </lineage>
</organism>